<dbReference type="EMBL" id="JACBFH010000001">
    <property type="protein sequence ID" value="NYY93808.1"/>
    <property type="molecule type" value="Genomic_DNA"/>
</dbReference>
<dbReference type="EMBL" id="CP088280">
    <property type="protein sequence ID" value="UGX90292.1"/>
    <property type="molecule type" value="Genomic_DNA"/>
</dbReference>
<reference evidence="1" key="2">
    <citation type="submission" date="2020-06" db="EMBL/GenBank/DDBJ databases">
        <title>Whole Genome Sequence of Bradyrhizobium sp. Strain 323S2.</title>
        <authorList>
            <person name="Bromfield E.S.P."/>
        </authorList>
    </citation>
    <scope>NUCLEOTIDE SEQUENCE [LARGE SCALE GENOMIC DNA]</scope>
    <source>
        <strain evidence="1">323S2</strain>
    </source>
</reference>
<sequence>MRITEAMIETAAIAIRDAVANGVVGEEARRRGKPWAALPAKLRDACRAEAAAALHAALQGDQ</sequence>
<dbReference type="AlphaFoldDB" id="A0A7Z0QHE7"/>
<dbReference type="Proteomes" id="UP000564836">
    <property type="component" value="Chromosome"/>
</dbReference>
<evidence type="ECO:0000313" key="2">
    <source>
        <dbReference type="EMBL" id="UGX90292.1"/>
    </source>
</evidence>
<name>A0A7Z0QHE7_9BRAD</name>
<reference evidence="2 3" key="3">
    <citation type="journal article" date="2022" name="Int. J. Syst. Evol. Microbiol.">
        <title>Strains of Bradyrhizobium barranii sp. nov. associated with legumes native to Canada are symbionts of soybeans and belong to different subspecies (subsp. barranii subsp. nov. and subsp. apii subsp. nov.) and symbiovars (sv. glycinearum and sv. septentrionale).</title>
        <authorList>
            <person name="Bromfield E.S.P."/>
            <person name="Cloutier S."/>
            <person name="Wasai-Hara S."/>
            <person name="Minamisawa K."/>
        </authorList>
    </citation>
    <scope>NUCLEOTIDE SEQUENCE [LARGE SCALE GENOMIC DNA]</scope>
    <source>
        <strain evidence="2 3">323S2</strain>
    </source>
</reference>
<accession>A0A7Z0QHE7</accession>
<protein>
    <submittedName>
        <fullName evidence="1">Uncharacterized protein</fullName>
    </submittedName>
</protein>
<evidence type="ECO:0000313" key="3">
    <source>
        <dbReference type="Proteomes" id="UP000564836"/>
    </source>
</evidence>
<gene>
    <name evidence="2" type="ORF">G6321_00031145</name>
    <name evidence="1" type="ORF">G6321_37125</name>
</gene>
<proteinExistence type="predicted"/>
<organism evidence="1">
    <name type="scientific">Bradyrhizobium barranii subsp. barranii</name>
    <dbReference type="NCBI Taxonomy" id="2823807"/>
    <lineage>
        <taxon>Bacteria</taxon>
        <taxon>Pseudomonadati</taxon>
        <taxon>Pseudomonadota</taxon>
        <taxon>Alphaproteobacteria</taxon>
        <taxon>Hyphomicrobiales</taxon>
        <taxon>Nitrobacteraceae</taxon>
        <taxon>Bradyrhizobium</taxon>
        <taxon>Bradyrhizobium barranii</taxon>
    </lineage>
</organism>
<dbReference type="RefSeq" id="WP_166352205.1">
    <property type="nucleotide sequence ID" value="NZ_CP088280.1"/>
</dbReference>
<reference evidence="2 3" key="1">
    <citation type="journal article" date="2017" name="Syst. Appl. Microbiol.">
        <title>Soybeans inoculated with root zone soils of Canadian native legumes harbour diverse and novel Bradyrhizobium spp. that possess agricultural potential.</title>
        <authorList>
            <person name="Bromfield E.S.P."/>
            <person name="Cloutier S."/>
            <person name="Tambong J.T."/>
            <person name="Tran Thi T.V."/>
        </authorList>
    </citation>
    <scope>NUCLEOTIDE SEQUENCE [LARGE SCALE GENOMIC DNA]</scope>
    <source>
        <strain evidence="2 3">323S2</strain>
    </source>
</reference>
<evidence type="ECO:0000313" key="1">
    <source>
        <dbReference type="EMBL" id="NYY93808.1"/>
    </source>
</evidence>